<evidence type="ECO:0000256" key="4">
    <source>
        <dbReference type="ARBA" id="ARBA00023004"/>
    </source>
</evidence>
<dbReference type="OrthoDB" id="9795814at2"/>
<dbReference type="CDD" id="cd00454">
    <property type="entry name" value="TrHb1_N"/>
    <property type="match status" value="1"/>
</dbReference>
<proteinExistence type="predicted"/>
<keyword evidence="4 5" id="KW-0408">Iron</keyword>
<reference evidence="7 8" key="1">
    <citation type="submission" date="2017-08" db="EMBL/GenBank/DDBJ databases">
        <title>Halovibrio sewagensis sp. nov., isolated from wastewater of high salinity.</title>
        <authorList>
            <person name="Dong X."/>
            <person name="Zhang G."/>
        </authorList>
    </citation>
    <scope>NUCLEOTIDE SEQUENCE [LARGE SCALE GENOMIC DNA]</scope>
    <source>
        <strain evidence="7 8">YL5-2</strain>
    </source>
</reference>
<evidence type="ECO:0000256" key="6">
    <source>
        <dbReference type="SAM" id="SignalP"/>
    </source>
</evidence>
<feature type="binding site" description="distal binding residue" evidence="5">
    <location>
        <position position="96"/>
    </location>
    <ligand>
        <name>heme</name>
        <dbReference type="ChEBI" id="CHEBI:30413"/>
    </ligand>
    <ligandPart>
        <name>Fe</name>
        <dbReference type="ChEBI" id="CHEBI:18248"/>
    </ligandPart>
</feature>
<name>A0A2A2FAU7_9GAMM</name>
<evidence type="ECO:0000313" key="8">
    <source>
        <dbReference type="Proteomes" id="UP000218896"/>
    </source>
</evidence>
<dbReference type="Proteomes" id="UP000218896">
    <property type="component" value="Unassembled WGS sequence"/>
</dbReference>
<dbReference type="SUPFAM" id="SSF46458">
    <property type="entry name" value="Globin-like"/>
    <property type="match status" value="1"/>
</dbReference>
<sequence length="148" mass="16225">MRAHTPTLTALFLAALMTLPAQAPAADSELYQALGERSGISTIVKDLLGRIADDDRIAPQFKGIDVRRFHRNLTDQLCTLSGGPCTYSGKDMRSVHAGMGVTETQFNALVEQLIRAMEEEGVPTWAQNQLLAELVPLHDRIVDVPARE</sequence>
<gene>
    <name evidence="7" type="ORF">CK501_00905</name>
</gene>
<evidence type="ECO:0000256" key="1">
    <source>
        <dbReference type="ARBA" id="ARBA00022448"/>
    </source>
</evidence>
<dbReference type="Pfam" id="PF01152">
    <property type="entry name" value="Bac_globin"/>
    <property type="match status" value="1"/>
</dbReference>
<feature type="chain" id="PRO_5012042038" evidence="6">
    <location>
        <begin position="26"/>
        <end position="148"/>
    </location>
</feature>
<keyword evidence="2 5" id="KW-0349">Heme</keyword>
<dbReference type="InterPro" id="IPR001486">
    <property type="entry name" value="Hemoglobin_trunc"/>
</dbReference>
<dbReference type="GO" id="GO:0019825">
    <property type="term" value="F:oxygen binding"/>
    <property type="evidence" value="ECO:0007669"/>
    <property type="project" value="InterPro"/>
</dbReference>
<dbReference type="RefSeq" id="WP_095615846.1">
    <property type="nucleotide sequence ID" value="NZ_NSKD01000001.1"/>
</dbReference>
<evidence type="ECO:0000313" key="7">
    <source>
        <dbReference type="EMBL" id="PAU81742.1"/>
    </source>
</evidence>
<keyword evidence="6" id="KW-0732">Signal</keyword>
<dbReference type="GO" id="GO:0046872">
    <property type="term" value="F:metal ion binding"/>
    <property type="evidence" value="ECO:0007669"/>
    <property type="project" value="UniProtKB-KW"/>
</dbReference>
<keyword evidence="8" id="KW-1185">Reference proteome</keyword>
<dbReference type="AlphaFoldDB" id="A0A2A2FAU7"/>
<dbReference type="InterPro" id="IPR009050">
    <property type="entry name" value="Globin-like_sf"/>
</dbReference>
<dbReference type="GO" id="GO:0020037">
    <property type="term" value="F:heme binding"/>
    <property type="evidence" value="ECO:0007669"/>
    <property type="project" value="InterPro"/>
</dbReference>
<dbReference type="EMBL" id="NSKD01000001">
    <property type="protein sequence ID" value="PAU81742.1"/>
    <property type="molecule type" value="Genomic_DNA"/>
</dbReference>
<accession>A0A2A2FAU7</accession>
<keyword evidence="1" id="KW-0813">Transport</keyword>
<keyword evidence="3 5" id="KW-0479">Metal-binding</keyword>
<comment type="caution">
    <text evidence="7">The sequence shown here is derived from an EMBL/GenBank/DDBJ whole genome shotgun (WGS) entry which is preliminary data.</text>
</comment>
<organism evidence="7 8">
    <name type="scientific">Halovibrio salipaludis</name>
    <dbReference type="NCBI Taxonomy" id="2032626"/>
    <lineage>
        <taxon>Bacteria</taxon>
        <taxon>Pseudomonadati</taxon>
        <taxon>Pseudomonadota</taxon>
        <taxon>Gammaproteobacteria</taxon>
        <taxon>Oceanospirillales</taxon>
        <taxon>Halomonadaceae</taxon>
        <taxon>Halovibrio</taxon>
    </lineage>
</organism>
<evidence type="ECO:0000256" key="3">
    <source>
        <dbReference type="ARBA" id="ARBA00022723"/>
    </source>
</evidence>
<feature type="signal peptide" evidence="6">
    <location>
        <begin position="1"/>
        <end position="25"/>
    </location>
</feature>
<dbReference type="InterPro" id="IPR012292">
    <property type="entry name" value="Globin/Proto"/>
</dbReference>
<protein>
    <submittedName>
        <fullName evidence="7">Group 1 truncated hemoglobin</fullName>
    </submittedName>
</protein>
<evidence type="ECO:0000256" key="2">
    <source>
        <dbReference type="ARBA" id="ARBA00022617"/>
    </source>
</evidence>
<evidence type="ECO:0000256" key="5">
    <source>
        <dbReference type="PIRSR" id="PIRSR601486-1"/>
    </source>
</evidence>
<dbReference type="Gene3D" id="1.10.490.10">
    <property type="entry name" value="Globins"/>
    <property type="match status" value="1"/>
</dbReference>